<dbReference type="Pfam" id="PF21152">
    <property type="entry name" value="YgjK_N"/>
    <property type="match status" value="1"/>
</dbReference>
<sequence length="655" mass="74708">MIKWKTIFLLMLTVAAMGTKAQVSRDLFKDVLDVRYEVKAPHRVATSFFADQGAWHAYALPQRNEDAGAFIGPLLMDLKGEWLGNDFTRLRIYENNRELPLSRIDTATYYVPGMLQQTYMAEGLQVRMQLIFTDSREAMIQVRLKNEGRAKRQLVLQWGGHTILPQAQLKAVPNGIAVVFSNSAHHFFIDYLSRQPYQLAIKDNGYQARKTITIPAKGIYEDLQLQRYFLETKAITAAKKKDFSQAYAQNTSRWNKYLSDYFAGTAITVKDTTAARLAVKCIVTLITNWRSPAKDLLHAGVFPSAAYQGFYGFWAWDSWKQAVALADFHPSLAKDNIQALFDYQDPAGMVPDCIYTDKQENNLRDTKPPLAAWAVWEVFRATKDTAWVRHLYPALRRYHQWWYANRDHDGNGLCEYGATDGTRIAAAWESGMDNAVRFDQAKMLRNNNRAWSLDQESVDLNAYLYAEKLYLARLAAMLGDQREAAHWKRTADQLCGLINKHFYDPVSGFYYDRRLSGDLIREAQGAEGWLPLWAGIATPEQATAVAKVLLDTSRFNTWVPFPVLSAGNKQFDPANGYWRGPVWLDQFYFAVKGLEQYGMQEMAQGFVNKLWQHAAGMNDNQPLYENYHPLTGKGLNAVGFSWSAAHILKLLAFSY</sequence>
<name>A0ABV2T0K2_9BACT</name>
<evidence type="ECO:0000259" key="3">
    <source>
        <dbReference type="Pfam" id="PF22422"/>
    </source>
</evidence>
<keyword evidence="5" id="KW-1185">Reference proteome</keyword>
<reference evidence="4 5" key="1">
    <citation type="submission" date="2024-06" db="EMBL/GenBank/DDBJ databases">
        <title>Chitinophaga defluvii sp. nov., isolated from municipal sewage.</title>
        <authorList>
            <person name="Zhang L."/>
        </authorList>
    </citation>
    <scope>NUCLEOTIDE SEQUENCE [LARGE SCALE GENOMIC DNA]</scope>
    <source>
        <strain evidence="4 5">H8</strain>
    </source>
</reference>
<gene>
    <name evidence="4" type="ORF">ABR189_04225</name>
</gene>
<keyword evidence="4" id="KW-0378">Hydrolase</keyword>
<keyword evidence="4" id="KW-0326">Glycosidase</keyword>
<proteinExistence type="predicted"/>
<comment type="caution">
    <text evidence="4">The sequence shown here is derived from an EMBL/GenBank/DDBJ whole genome shotgun (WGS) entry which is preliminary data.</text>
</comment>
<protein>
    <submittedName>
        <fullName evidence="4">Trehalase family glycosidase</fullName>
    </submittedName>
</protein>
<dbReference type="Gene3D" id="2.70.98.50">
    <property type="entry name" value="putative glycoside hydrolase family protein from bacillus halodurans"/>
    <property type="match status" value="1"/>
</dbReference>
<evidence type="ECO:0000313" key="5">
    <source>
        <dbReference type="Proteomes" id="UP001549749"/>
    </source>
</evidence>
<dbReference type="RefSeq" id="WP_354659198.1">
    <property type="nucleotide sequence ID" value="NZ_JBEXAC010000001.1"/>
</dbReference>
<feature type="signal peptide" evidence="1">
    <location>
        <begin position="1"/>
        <end position="21"/>
    </location>
</feature>
<dbReference type="InterPro" id="IPR008928">
    <property type="entry name" value="6-hairpin_glycosidase_sf"/>
</dbReference>
<feature type="domain" description="Mannosylglycerate hydrolase MGH1-like glycoside hydrolase" evidence="3">
    <location>
        <begin position="312"/>
        <end position="643"/>
    </location>
</feature>
<feature type="chain" id="PRO_5045217461" evidence="1">
    <location>
        <begin position="22"/>
        <end position="655"/>
    </location>
</feature>
<evidence type="ECO:0000256" key="1">
    <source>
        <dbReference type="SAM" id="SignalP"/>
    </source>
</evidence>
<dbReference type="InterPro" id="IPR048450">
    <property type="entry name" value="YgjK_N"/>
</dbReference>
<dbReference type="Pfam" id="PF22422">
    <property type="entry name" value="MGH1-like_GH"/>
    <property type="match status" value="1"/>
</dbReference>
<dbReference type="PANTHER" id="PTHR23403">
    <property type="entry name" value="TREHALASE"/>
    <property type="match status" value="1"/>
</dbReference>
<dbReference type="Proteomes" id="UP001549749">
    <property type="component" value="Unassembled WGS sequence"/>
</dbReference>
<dbReference type="GO" id="GO:0016798">
    <property type="term" value="F:hydrolase activity, acting on glycosyl bonds"/>
    <property type="evidence" value="ECO:0007669"/>
    <property type="project" value="UniProtKB-KW"/>
</dbReference>
<dbReference type="InterPro" id="IPR012341">
    <property type="entry name" value="6hp_glycosidase-like_sf"/>
</dbReference>
<dbReference type="InterPro" id="IPR001661">
    <property type="entry name" value="Glyco_hydro_37"/>
</dbReference>
<feature type="domain" description="Glucosidase YgjK N-terminal" evidence="2">
    <location>
        <begin position="47"/>
        <end position="163"/>
    </location>
</feature>
<evidence type="ECO:0000259" key="2">
    <source>
        <dbReference type="Pfam" id="PF21152"/>
    </source>
</evidence>
<accession>A0ABV2T0K2</accession>
<evidence type="ECO:0000313" key="4">
    <source>
        <dbReference type="EMBL" id="MET6996556.1"/>
    </source>
</evidence>
<dbReference type="EMBL" id="JBEXAC010000001">
    <property type="protein sequence ID" value="MET6996556.1"/>
    <property type="molecule type" value="Genomic_DNA"/>
</dbReference>
<dbReference type="Gene3D" id="1.50.10.10">
    <property type="match status" value="1"/>
</dbReference>
<keyword evidence="1" id="KW-0732">Signal</keyword>
<dbReference type="SUPFAM" id="SSF48208">
    <property type="entry name" value="Six-hairpin glycosidases"/>
    <property type="match status" value="1"/>
</dbReference>
<dbReference type="InterPro" id="IPR054491">
    <property type="entry name" value="MGH1-like_GH"/>
</dbReference>
<organism evidence="4 5">
    <name type="scientific">Chitinophaga defluvii</name>
    <dbReference type="NCBI Taxonomy" id="3163343"/>
    <lineage>
        <taxon>Bacteria</taxon>
        <taxon>Pseudomonadati</taxon>
        <taxon>Bacteroidota</taxon>
        <taxon>Chitinophagia</taxon>
        <taxon>Chitinophagales</taxon>
        <taxon>Chitinophagaceae</taxon>
        <taxon>Chitinophaga</taxon>
    </lineage>
</organism>
<dbReference type="PANTHER" id="PTHR23403:SF1">
    <property type="entry name" value="TREHALASE"/>
    <property type="match status" value="1"/>
</dbReference>